<dbReference type="InterPro" id="IPR050490">
    <property type="entry name" value="Bact_solute-bd_prot1"/>
</dbReference>
<gene>
    <name evidence="4" type="ORF">ACFODT_09645</name>
</gene>
<dbReference type="SUPFAM" id="SSF53850">
    <property type="entry name" value="Periplasmic binding protein-like II"/>
    <property type="match status" value="1"/>
</dbReference>
<feature type="chain" id="PRO_5045061701" evidence="3">
    <location>
        <begin position="24"/>
        <end position="436"/>
    </location>
</feature>
<evidence type="ECO:0000313" key="4">
    <source>
        <dbReference type="EMBL" id="MFC3024091.1"/>
    </source>
</evidence>
<dbReference type="PANTHER" id="PTHR43649">
    <property type="entry name" value="ARABINOSE-BINDING PROTEIN-RELATED"/>
    <property type="match status" value="1"/>
</dbReference>
<evidence type="ECO:0000313" key="5">
    <source>
        <dbReference type="Proteomes" id="UP001595384"/>
    </source>
</evidence>
<dbReference type="PANTHER" id="PTHR43649:SF14">
    <property type="entry name" value="BLR3389 PROTEIN"/>
    <property type="match status" value="1"/>
</dbReference>
<protein>
    <submittedName>
        <fullName evidence="4">ABC transporter substrate-binding protein</fullName>
    </submittedName>
</protein>
<reference evidence="5" key="1">
    <citation type="journal article" date="2019" name="Int. J. Syst. Evol. Microbiol.">
        <title>The Global Catalogue of Microorganisms (GCM) 10K type strain sequencing project: providing services to taxonomists for standard genome sequencing and annotation.</title>
        <authorList>
            <consortium name="The Broad Institute Genomics Platform"/>
            <consortium name="The Broad Institute Genome Sequencing Center for Infectious Disease"/>
            <person name="Wu L."/>
            <person name="Ma J."/>
        </authorList>
    </citation>
    <scope>NUCLEOTIDE SEQUENCE [LARGE SCALE GENOMIC DNA]</scope>
    <source>
        <strain evidence="5">KCTC 62784</strain>
    </source>
</reference>
<dbReference type="RefSeq" id="WP_123014611.1">
    <property type="nucleotide sequence ID" value="NZ_AP024912.1"/>
</dbReference>
<evidence type="ECO:0000256" key="3">
    <source>
        <dbReference type="SAM" id="SignalP"/>
    </source>
</evidence>
<comment type="caution">
    <text evidence="4">The sequence shown here is derived from an EMBL/GenBank/DDBJ whole genome shotgun (WGS) entry which is preliminary data.</text>
</comment>
<keyword evidence="3" id="KW-0732">Signal</keyword>
<dbReference type="EMBL" id="JBHRSE010000061">
    <property type="protein sequence ID" value="MFC3024091.1"/>
    <property type="molecule type" value="Genomic_DNA"/>
</dbReference>
<name>A0ABV7C7W4_9VIBR</name>
<organism evidence="4 5">
    <name type="scientific">Vibrio zhugei</name>
    <dbReference type="NCBI Taxonomy" id="2479546"/>
    <lineage>
        <taxon>Bacteria</taxon>
        <taxon>Pseudomonadati</taxon>
        <taxon>Pseudomonadota</taxon>
        <taxon>Gammaproteobacteria</taxon>
        <taxon>Vibrionales</taxon>
        <taxon>Vibrionaceae</taxon>
        <taxon>Vibrio</taxon>
    </lineage>
</organism>
<evidence type="ECO:0000256" key="1">
    <source>
        <dbReference type="ARBA" id="ARBA00004418"/>
    </source>
</evidence>
<accession>A0ABV7C7W4</accession>
<proteinExistence type="inferred from homology"/>
<feature type="signal peptide" evidence="3">
    <location>
        <begin position="1"/>
        <end position="23"/>
    </location>
</feature>
<keyword evidence="5" id="KW-1185">Reference proteome</keyword>
<evidence type="ECO:0000256" key="2">
    <source>
        <dbReference type="ARBA" id="ARBA00008520"/>
    </source>
</evidence>
<dbReference type="Gene3D" id="3.40.190.10">
    <property type="entry name" value="Periplasmic binding protein-like II"/>
    <property type="match status" value="1"/>
</dbReference>
<comment type="subcellular location">
    <subcellularLocation>
        <location evidence="1">Periplasm</location>
    </subcellularLocation>
</comment>
<dbReference type="Pfam" id="PF01547">
    <property type="entry name" value="SBP_bac_1"/>
    <property type="match status" value="1"/>
</dbReference>
<dbReference type="Proteomes" id="UP001595384">
    <property type="component" value="Unassembled WGS sequence"/>
</dbReference>
<comment type="similarity">
    <text evidence="2">Belongs to the bacterial solute-binding protein 1 family.</text>
</comment>
<sequence>MKTRIKTVALALSCVMAAGAAQAKTELHLQRFFGTCEAEYGQSTDVANATGECGIMTTLLNKFQKENPDIDLKVSTVEWPGYDQLTAQMASRTPPDIVTMHDSVISDYQSRHLIVPVDTYLNNQHIKESIFTPTATQGVKRDGQFYGVPLDTWTMLFHINTKLMKQAGLMKDGKPILPNSPEELLEQARQFKKATGKPYLIQILSNETASYVRLFYTYMFQQDSDFFANPKKVQLVTPEAKNIVRLFKQIYDENLTTKHMDYPASVAAFGQGEGGISLNGNWLIGAYDKQSHNPKSPLYNAYDAEPYPYLYHKAKANYVDGHAWVVPNKPHTDDQQKAIGRFFKFFINHDYQWARTGHLPSISAVLKKPEFLDLPHRKEILSVTHTGHGLPNGVQRQFTVQSIIGEELAAAITGEKPIDAALKSAQYRVNDMLANL</sequence>
<dbReference type="InterPro" id="IPR006059">
    <property type="entry name" value="SBP"/>
</dbReference>